<sequence length="413" mass="46693">MSGILAIVSPLTPDASTCGYCGPPGKRSELKTSLHATELIAMDCSCMAYQMMIDRGWRRSGVYCYKPDLMRSCCPQYTIKLDATRFKPSKSQRKLVNRFNRWVLHGDTHGDEKGSKRKTDTAKEGEFSLVDAIHHVESRLLTGQDHAHKFEVTLEPSSYTDEKFALYRRYQKDIHKEEEDKKASSFKRFLVENPLQYEAIPYETEPPGHLPTQYGAYHQCYRLDGELIAVGVIDILPGCVSSVYFMYDKKWEKFSLGKLSALRETSLVREMHDAGAPGMQHLYMGFYIHSCPKMRYKGEYAPSYLLDPEEYTWHPLEQCASALDHVRYASFAHPEHNIEGAYDGPAPQLSLTDGISEDLFLLVPGRGGNHSVKRVTTSSDWKSPAVKLAITSVALGMGADLARRVLFYLAHVL</sequence>
<dbReference type="InterPro" id="IPR007472">
    <property type="entry name" value="N-end_Aminoacyl_Trfase_C"/>
</dbReference>
<dbReference type="GO" id="GO:0005737">
    <property type="term" value="C:cytoplasm"/>
    <property type="evidence" value="ECO:0007669"/>
    <property type="project" value="TreeGrafter"/>
</dbReference>
<dbReference type="Proteomes" id="UP000703269">
    <property type="component" value="Unassembled WGS sequence"/>
</dbReference>
<dbReference type="PANTHER" id="PTHR21367">
    <property type="entry name" value="ARGININE-TRNA-PROTEIN TRANSFERASE 1"/>
    <property type="match status" value="1"/>
</dbReference>
<dbReference type="OrthoDB" id="74183at2759"/>
<keyword evidence="8" id="KW-1185">Reference proteome</keyword>
<organism evidence="7 8">
    <name type="scientific">Phanerochaete sordida</name>
    <dbReference type="NCBI Taxonomy" id="48140"/>
    <lineage>
        <taxon>Eukaryota</taxon>
        <taxon>Fungi</taxon>
        <taxon>Dikarya</taxon>
        <taxon>Basidiomycota</taxon>
        <taxon>Agaricomycotina</taxon>
        <taxon>Agaricomycetes</taxon>
        <taxon>Polyporales</taxon>
        <taxon>Phanerochaetaceae</taxon>
        <taxon>Phanerochaete</taxon>
    </lineage>
</organism>
<evidence type="ECO:0000256" key="3">
    <source>
        <dbReference type="ARBA" id="ARBA00022679"/>
    </source>
</evidence>
<dbReference type="PANTHER" id="PTHR21367:SF1">
    <property type="entry name" value="ARGINYL-TRNA--PROTEIN TRANSFERASE 1"/>
    <property type="match status" value="1"/>
</dbReference>
<proteinExistence type="inferred from homology"/>
<gene>
    <name evidence="7" type="ORF">PsYK624_005140</name>
</gene>
<evidence type="ECO:0000256" key="4">
    <source>
        <dbReference type="ARBA" id="ARBA00023315"/>
    </source>
</evidence>
<dbReference type="Pfam" id="PF04376">
    <property type="entry name" value="ATE_N"/>
    <property type="match status" value="1"/>
</dbReference>
<keyword evidence="3 7" id="KW-0808">Transferase</keyword>
<feature type="domain" description="N-end rule aminoacyl transferase C-terminal" evidence="6">
    <location>
        <begin position="162"/>
        <end position="307"/>
    </location>
</feature>
<dbReference type="InterPro" id="IPR007471">
    <property type="entry name" value="N-end_Aminoacyl_Trfase_N"/>
</dbReference>
<evidence type="ECO:0000313" key="8">
    <source>
        <dbReference type="Proteomes" id="UP000703269"/>
    </source>
</evidence>
<evidence type="ECO:0000259" key="6">
    <source>
        <dbReference type="Pfam" id="PF04377"/>
    </source>
</evidence>
<comment type="caution">
    <text evidence="7">The sequence shown here is derived from an EMBL/GenBank/DDBJ whole genome shotgun (WGS) entry which is preliminary data.</text>
</comment>
<evidence type="ECO:0000256" key="1">
    <source>
        <dbReference type="ARBA" id="ARBA00009991"/>
    </source>
</evidence>
<keyword evidence="4" id="KW-0012">Acyltransferase</keyword>
<evidence type="ECO:0000256" key="2">
    <source>
        <dbReference type="ARBA" id="ARBA00012025"/>
    </source>
</evidence>
<protein>
    <recommendedName>
        <fullName evidence="2">arginyltransferase</fullName>
        <ecNumber evidence="2">2.3.2.8</ecNumber>
    </recommendedName>
</protein>
<accession>A0A9P3FWL5</accession>
<dbReference type="EMBL" id="BPQB01000001">
    <property type="protein sequence ID" value="GJE84438.1"/>
    <property type="molecule type" value="Genomic_DNA"/>
</dbReference>
<reference evidence="7 8" key="1">
    <citation type="submission" date="2021-08" db="EMBL/GenBank/DDBJ databases">
        <title>Draft Genome Sequence of Phanerochaete sordida strain YK-624.</title>
        <authorList>
            <person name="Mori T."/>
            <person name="Dohra H."/>
            <person name="Suzuki T."/>
            <person name="Kawagishi H."/>
            <person name="Hirai H."/>
        </authorList>
    </citation>
    <scope>NUCLEOTIDE SEQUENCE [LARGE SCALE GENOMIC DNA]</scope>
    <source>
        <strain evidence="7 8">YK-624</strain>
    </source>
</reference>
<dbReference type="GO" id="GO:0004057">
    <property type="term" value="F:arginyl-tRNA--protein transferase activity"/>
    <property type="evidence" value="ECO:0007669"/>
    <property type="project" value="UniProtKB-EC"/>
</dbReference>
<dbReference type="EC" id="2.3.2.8" evidence="2"/>
<dbReference type="AlphaFoldDB" id="A0A9P3FWL5"/>
<comment type="similarity">
    <text evidence="1">Belongs to the R-transferase family.</text>
</comment>
<feature type="domain" description="N-end aminoacyl transferase N-terminal" evidence="5">
    <location>
        <begin position="16"/>
        <end position="94"/>
    </location>
</feature>
<dbReference type="InterPro" id="IPR030700">
    <property type="entry name" value="N-end_Aminoacyl_Trfase"/>
</dbReference>
<evidence type="ECO:0000313" key="7">
    <source>
        <dbReference type="EMBL" id="GJE84438.1"/>
    </source>
</evidence>
<name>A0A9P3FWL5_9APHY</name>
<dbReference type="Pfam" id="PF04377">
    <property type="entry name" value="ATE_C"/>
    <property type="match status" value="1"/>
</dbReference>
<evidence type="ECO:0000259" key="5">
    <source>
        <dbReference type="Pfam" id="PF04376"/>
    </source>
</evidence>